<feature type="domain" description="RNA polymerase sigma-70 region 2" evidence="6">
    <location>
        <begin position="24"/>
        <end position="82"/>
    </location>
</feature>
<dbReference type="EMBL" id="CP001700">
    <property type="protein sequence ID" value="ACU77042.1"/>
    <property type="molecule type" value="Genomic_DNA"/>
</dbReference>
<keyword evidence="3" id="KW-0731">Sigma factor</keyword>
<accession>C7QIZ2</accession>
<dbReference type="InterPro" id="IPR007630">
    <property type="entry name" value="RNA_pol_sigma70_r4"/>
</dbReference>
<dbReference type="NCBIfam" id="TIGR02983">
    <property type="entry name" value="SigE-fam_strep"/>
    <property type="match status" value="1"/>
</dbReference>
<name>C7QIZ2_CATAD</name>
<dbReference type="Pfam" id="PF04542">
    <property type="entry name" value="Sigma70_r2"/>
    <property type="match status" value="1"/>
</dbReference>
<dbReference type="eggNOG" id="COG1595">
    <property type="taxonomic scope" value="Bacteria"/>
</dbReference>
<evidence type="ECO:0000256" key="2">
    <source>
        <dbReference type="ARBA" id="ARBA00023015"/>
    </source>
</evidence>
<dbReference type="GO" id="GO:0016987">
    <property type="term" value="F:sigma factor activity"/>
    <property type="evidence" value="ECO:0007669"/>
    <property type="project" value="UniProtKB-KW"/>
</dbReference>
<keyword evidence="2" id="KW-0805">Transcription regulation</keyword>
<evidence type="ECO:0000259" key="7">
    <source>
        <dbReference type="Pfam" id="PF04545"/>
    </source>
</evidence>
<dbReference type="InterPro" id="IPR013324">
    <property type="entry name" value="RNA_pol_sigma_r3/r4-like"/>
</dbReference>
<organism evidence="8 9">
    <name type="scientific">Catenulispora acidiphila (strain DSM 44928 / JCM 14897 / NBRC 102108 / NRRL B-24433 / ID139908)</name>
    <dbReference type="NCBI Taxonomy" id="479433"/>
    <lineage>
        <taxon>Bacteria</taxon>
        <taxon>Bacillati</taxon>
        <taxon>Actinomycetota</taxon>
        <taxon>Actinomycetes</taxon>
        <taxon>Catenulisporales</taxon>
        <taxon>Catenulisporaceae</taxon>
        <taxon>Catenulispora</taxon>
    </lineage>
</organism>
<dbReference type="KEGG" id="cai:Caci_8219"/>
<evidence type="ECO:0000259" key="6">
    <source>
        <dbReference type="Pfam" id="PF04542"/>
    </source>
</evidence>
<dbReference type="SUPFAM" id="SSF88946">
    <property type="entry name" value="Sigma2 domain of RNA polymerase sigma factors"/>
    <property type="match status" value="1"/>
</dbReference>
<keyword evidence="5" id="KW-0804">Transcription</keyword>
<evidence type="ECO:0000256" key="4">
    <source>
        <dbReference type="ARBA" id="ARBA00023125"/>
    </source>
</evidence>
<evidence type="ECO:0000313" key="9">
    <source>
        <dbReference type="Proteomes" id="UP000000851"/>
    </source>
</evidence>
<dbReference type="Gene3D" id="1.10.1740.10">
    <property type="match status" value="1"/>
</dbReference>
<dbReference type="CDD" id="cd06171">
    <property type="entry name" value="Sigma70_r4"/>
    <property type="match status" value="1"/>
</dbReference>
<protein>
    <submittedName>
        <fullName evidence="8">RNA polymerase, sigma-24 subunit, ECF subfamily</fullName>
    </submittedName>
</protein>
<gene>
    <name evidence="8" type="ordered locus">Caci_8219</name>
</gene>
<keyword evidence="4" id="KW-0238">DNA-binding</keyword>
<dbReference type="HOGENOM" id="CLU_047691_15_4_11"/>
<evidence type="ECO:0000256" key="3">
    <source>
        <dbReference type="ARBA" id="ARBA00023082"/>
    </source>
</evidence>
<dbReference type="NCBIfam" id="TIGR02937">
    <property type="entry name" value="sigma70-ECF"/>
    <property type="match status" value="1"/>
</dbReference>
<dbReference type="PANTHER" id="PTHR43133:SF50">
    <property type="entry name" value="ECF RNA POLYMERASE SIGMA FACTOR SIGM"/>
    <property type="match status" value="1"/>
</dbReference>
<dbReference type="STRING" id="479433.Caci_8219"/>
<dbReference type="Pfam" id="PF04545">
    <property type="entry name" value="Sigma70_r4"/>
    <property type="match status" value="1"/>
</dbReference>
<dbReference type="InterPro" id="IPR014325">
    <property type="entry name" value="RNA_pol_sigma-E_actinobac"/>
</dbReference>
<dbReference type="GO" id="GO:0003677">
    <property type="term" value="F:DNA binding"/>
    <property type="evidence" value="ECO:0007669"/>
    <property type="project" value="UniProtKB-KW"/>
</dbReference>
<dbReference type="RefSeq" id="WP_015796767.1">
    <property type="nucleotide sequence ID" value="NC_013131.1"/>
</dbReference>
<reference evidence="8 9" key="1">
    <citation type="journal article" date="2009" name="Stand. Genomic Sci.">
        <title>Complete genome sequence of Catenulispora acidiphila type strain (ID 139908).</title>
        <authorList>
            <person name="Copeland A."/>
            <person name="Lapidus A."/>
            <person name="Glavina Del Rio T."/>
            <person name="Nolan M."/>
            <person name="Lucas S."/>
            <person name="Chen F."/>
            <person name="Tice H."/>
            <person name="Cheng J.F."/>
            <person name="Bruce D."/>
            <person name="Goodwin L."/>
            <person name="Pitluck S."/>
            <person name="Mikhailova N."/>
            <person name="Pati A."/>
            <person name="Ivanova N."/>
            <person name="Mavromatis K."/>
            <person name="Chen A."/>
            <person name="Palaniappan K."/>
            <person name="Chain P."/>
            <person name="Land M."/>
            <person name="Hauser L."/>
            <person name="Chang Y.J."/>
            <person name="Jeffries C.D."/>
            <person name="Chertkov O."/>
            <person name="Brettin T."/>
            <person name="Detter J.C."/>
            <person name="Han C."/>
            <person name="Ali Z."/>
            <person name="Tindall B.J."/>
            <person name="Goker M."/>
            <person name="Bristow J."/>
            <person name="Eisen J.A."/>
            <person name="Markowitz V."/>
            <person name="Hugenholtz P."/>
            <person name="Kyrpides N.C."/>
            <person name="Klenk H.P."/>
        </authorList>
    </citation>
    <scope>NUCLEOTIDE SEQUENCE [LARGE SCALE GENOMIC DNA]</scope>
    <source>
        <strain evidence="9">DSM 44928 / JCM 14897 / NBRC 102108 / NRRL B-24433 / ID139908</strain>
    </source>
</reference>
<dbReference type="InterPro" id="IPR039425">
    <property type="entry name" value="RNA_pol_sigma-70-like"/>
</dbReference>
<dbReference type="InParanoid" id="C7QIZ2"/>
<evidence type="ECO:0000313" key="8">
    <source>
        <dbReference type="EMBL" id="ACU77042.1"/>
    </source>
</evidence>
<dbReference type="AlphaFoldDB" id="C7QIZ2"/>
<dbReference type="InterPro" id="IPR036388">
    <property type="entry name" value="WH-like_DNA-bd_sf"/>
</dbReference>
<dbReference type="InterPro" id="IPR014284">
    <property type="entry name" value="RNA_pol_sigma-70_dom"/>
</dbReference>
<dbReference type="SUPFAM" id="SSF88659">
    <property type="entry name" value="Sigma3 and sigma4 domains of RNA polymerase sigma factors"/>
    <property type="match status" value="1"/>
</dbReference>
<comment type="similarity">
    <text evidence="1">Belongs to the sigma-70 factor family. ECF subfamily.</text>
</comment>
<keyword evidence="9" id="KW-1185">Reference proteome</keyword>
<feature type="domain" description="RNA polymerase sigma-70 region 4" evidence="7">
    <location>
        <begin position="112"/>
        <end position="161"/>
    </location>
</feature>
<dbReference type="InterPro" id="IPR007627">
    <property type="entry name" value="RNA_pol_sigma70_r2"/>
</dbReference>
<dbReference type="InterPro" id="IPR013325">
    <property type="entry name" value="RNA_pol_sigma_r2"/>
</dbReference>
<dbReference type="Gene3D" id="1.10.10.10">
    <property type="entry name" value="Winged helix-like DNA-binding domain superfamily/Winged helix DNA-binding domain"/>
    <property type="match status" value="1"/>
</dbReference>
<dbReference type="PANTHER" id="PTHR43133">
    <property type="entry name" value="RNA POLYMERASE ECF-TYPE SIGMA FACTO"/>
    <property type="match status" value="1"/>
</dbReference>
<evidence type="ECO:0000256" key="5">
    <source>
        <dbReference type="ARBA" id="ARBA00023163"/>
    </source>
</evidence>
<dbReference type="Proteomes" id="UP000000851">
    <property type="component" value="Chromosome"/>
</dbReference>
<proteinExistence type="inferred from homology"/>
<dbReference type="OrthoDB" id="3783006at2"/>
<dbReference type="GO" id="GO:0006352">
    <property type="term" value="P:DNA-templated transcription initiation"/>
    <property type="evidence" value="ECO:0007669"/>
    <property type="project" value="InterPro"/>
</dbReference>
<sequence length="178" mass="20294">MRSLRNGTSPEHHEEFRAFVTGSQGHLRRSAYVLCGDWHLAEDLVQNAYQRIFRLWHRVRLMDLPDAYARRVVYRCFLDSRKWRREAASLEALVDRPAVQDDAAVRLTILAALAELAPRTRAVVALRYWEDQSVEQTAEALSISTGTVKSMSARGLAQLRERLGDFAALLPDSVDTTR</sequence>
<evidence type="ECO:0000256" key="1">
    <source>
        <dbReference type="ARBA" id="ARBA00010641"/>
    </source>
</evidence>